<protein>
    <submittedName>
        <fullName evidence="1">Uncharacterized protein</fullName>
    </submittedName>
</protein>
<comment type="caution">
    <text evidence="1">The sequence shown here is derived from an EMBL/GenBank/DDBJ whole genome shotgun (WGS) entry which is preliminary data.</text>
</comment>
<accession>A0A1R1X7D1</accession>
<evidence type="ECO:0000313" key="1">
    <source>
        <dbReference type="EMBL" id="OMJ10522.1"/>
    </source>
</evidence>
<keyword evidence="2" id="KW-1185">Reference proteome</keyword>
<name>A0A1R1X7D1_9FUNG</name>
<evidence type="ECO:0000313" key="2">
    <source>
        <dbReference type="Proteomes" id="UP000187283"/>
    </source>
</evidence>
<reference evidence="1 2" key="1">
    <citation type="submission" date="2017-01" db="EMBL/GenBank/DDBJ databases">
        <authorList>
            <person name="Mah S.A."/>
            <person name="Swanson W.J."/>
            <person name="Moy G.W."/>
            <person name="Vacquier V.D."/>
        </authorList>
    </citation>
    <scope>NUCLEOTIDE SEQUENCE [LARGE SCALE GENOMIC DNA]</scope>
    <source>
        <strain evidence="1 2">GSMNP</strain>
    </source>
</reference>
<dbReference type="AlphaFoldDB" id="A0A1R1X7D1"/>
<dbReference type="EMBL" id="LSSN01004962">
    <property type="protein sequence ID" value="OMJ10522.1"/>
    <property type="molecule type" value="Genomic_DNA"/>
</dbReference>
<dbReference type="Proteomes" id="UP000187283">
    <property type="component" value="Unassembled WGS sequence"/>
</dbReference>
<gene>
    <name evidence="1" type="ORF">AYI70_g10274</name>
</gene>
<dbReference type="OrthoDB" id="10435421at2759"/>
<sequence>MLQEVQSSANRGFKFSAVVALVSSTSSGQNFTVSRKISSVVALSAAGFQLPLWYVPPRITVPSPRGITYFHTGLFPIVLLTAGASTRTTCPRIGCIFSSFTSERYKLPNAEQFTISGTVF</sequence>
<organism evidence="1 2">
    <name type="scientific">Smittium culicis</name>
    <dbReference type="NCBI Taxonomy" id="133412"/>
    <lineage>
        <taxon>Eukaryota</taxon>
        <taxon>Fungi</taxon>
        <taxon>Fungi incertae sedis</taxon>
        <taxon>Zoopagomycota</taxon>
        <taxon>Kickxellomycotina</taxon>
        <taxon>Harpellomycetes</taxon>
        <taxon>Harpellales</taxon>
        <taxon>Legeriomycetaceae</taxon>
        <taxon>Smittium</taxon>
    </lineage>
</organism>
<proteinExistence type="predicted"/>